<dbReference type="OrthoDB" id="9905759at2"/>
<gene>
    <name evidence="3" type="ORF">SAMN05421881_10116</name>
</gene>
<proteinExistence type="predicted"/>
<keyword evidence="2" id="KW-1133">Transmembrane helix</keyword>
<protein>
    <submittedName>
        <fullName evidence="3">Uncharacterized protein</fullName>
    </submittedName>
</protein>
<evidence type="ECO:0000256" key="2">
    <source>
        <dbReference type="SAM" id="Phobius"/>
    </source>
</evidence>
<dbReference type="Proteomes" id="UP000198640">
    <property type="component" value="Unassembled WGS sequence"/>
</dbReference>
<accession>A0A1H3F829</accession>
<feature type="transmembrane region" description="Helical" evidence="2">
    <location>
        <begin position="12"/>
        <end position="30"/>
    </location>
</feature>
<dbReference type="EMBL" id="FNOY01000011">
    <property type="protein sequence ID" value="SDX87080.1"/>
    <property type="molecule type" value="Genomic_DNA"/>
</dbReference>
<evidence type="ECO:0000313" key="3">
    <source>
        <dbReference type="EMBL" id="SDX87080.1"/>
    </source>
</evidence>
<dbReference type="RefSeq" id="WP_090412404.1">
    <property type="nucleotide sequence ID" value="NZ_FNOY01000011.1"/>
</dbReference>
<organism evidence="3 4">
    <name type="scientific">Nitrosomonas halophila</name>
    <dbReference type="NCBI Taxonomy" id="44576"/>
    <lineage>
        <taxon>Bacteria</taxon>
        <taxon>Pseudomonadati</taxon>
        <taxon>Pseudomonadota</taxon>
        <taxon>Betaproteobacteria</taxon>
        <taxon>Nitrosomonadales</taxon>
        <taxon>Nitrosomonadaceae</taxon>
        <taxon>Nitrosomonas</taxon>
    </lineage>
</organism>
<sequence length="113" mass="12956">MSTMKRKIESVAKVLLYLVIASYIILNADTVDAGMVAFYLGLSAVIWAVLWFLFVFVRDAIIAFGWKKPEFSLPQHEREDVEMNRAEERNDGLSLNLSDTTDPHDPSFRLFDK</sequence>
<dbReference type="AlphaFoldDB" id="A0A1H3F829"/>
<feature type="transmembrane region" description="Helical" evidence="2">
    <location>
        <begin position="36"/>
        <end position="57"/>
    </location>
</feature>
<reference evidence="3 4" key="1">
    <citation type="submission" date="2016-10" db="EMBL/GenBank/DDBJ databases">
        <authorList>
            <person name="de Groot N.N."/>
        </authorList>
    </citation>
    <scope>NUCLEOTIDE SEQUENCE [LARGE SCALE GENOMIC DNA]</scope>
    <source>
        <strain evidence="3 4">Nm1</strain>
    </source>
</reference>
<feature type="region of interest" description="Disordered" evidence="1">
    <location>
        <begin position="75"/>
        <end position="113"/>
    </location>
</feature>
<keyword evidence="2" id="KW-0812">Transmembrane</keyword>
<evidence type="ECO:0000256" key="1">
    <source>
        <dbReference type="SAM" id="MobiDB-lite"/>
    </source>
</evidence>
<evidence type="ECO:0000313" key="4">
    <source>
        <dbReference type="Proteomes" id="UP000198640"/>
    </source>
</evidence>
<keyword evidence="4" id="KW-1185">Reference proteome</keyword>
<feature type="compositionally biased region" description="Basic and acidic residues" evidence="1">
    <location>
        <begin position="101"/>
        <end position="113"/>
    </location>
</feature>
<feature type="compositionally biased region" description="Basic and acidic residues" evidence="1">
    <location>
        <begin position="75"/>
        <end position="91"/>
    </location>
</feature>
<keyword evidence="2" id="KW-0472">Membrane</keyword>
<name>A0A1H3F829_9PROT</name>